<feature type="domain" description="Response regulatory" evidence="10">
    <location>
        <begin position="8"/>
        <end position="121"/>
    </location>
</feature>
<sequence length="235" mass="26705">MKNEAKKTVLVVDDETKIAEVVAAYLENSGYGAFQAYDGESALDLFYKINPDLVILDLMLPKISGEEVCKALRRISRVPIIMLTAKVEENEKINGFDIGADDYVVKPFSPRELMARVNSLFRRLDNKSTPLYQTMSWNYDDLELDLNTYTVRKAGEVVNLTPNEFKILCTLTKYPNKTFTREELIEAAFGIDFDGFERTIDSHVKNLRSKIEDDTTNPVYILTVWGIGYKFGGSL</sequence>
<name>A0A318ERA4_9FIRM</name>
<evidence type="ECO:0000313" key="12">
    <source>
        <dbReference type="EMBL" id="PXV95515.1"/>
    </source>
</evidence>
<gene>
    <name evidence="12" type="ORF">C8E03_101144</name>
</gene>
<dbReference type="PROSITE" id="PS51755">
    <property type="entry name" value="OMPR_PHOB"/>
    <property type="match status" value="1"/>
</dbReference>
<dbReference type="PROSITE" id="PS50110">
    <property type="entry name" value="RESPONSE_REGULATORY"/>
    <property type="match status" value="1"/>
</dbReference>
<dbReference type="GO" id="GO:0005829">
    <property type="term" value="C:cytosol"/>
    <property type="evidence" value="ECO:0007669"/>
    <property type="project" value="TreeGrafter"/>
</dbReference>
<evidence type="ECO:0000256" key="4">
    <source>
        <dbReference type="ARBA" id="ARBA00023015"/>
    </source>
</evidence>
<dbReference type="Gene3D" id="3.40.50.2300">
    <property type="match status" value="1"/>
</dbReference>
<dbReference type="SUPFAM" id="SSF52172">
    <property type="entry name" value="CheY-like"/>
    <property type="match status" value="1"/>
</dbReference>
<evidence type="ECO:0000259" key="11">
    <source>
        <dbReference type="PROSITE" id="PS51755"/>
    </source>
</evidence>
<dbReference type="InterPro" id="IPR036388">
    <property type="entry name" value="WH-like_DNA-bd_sf"/>
</dbReference>
<evidence type="ECO:0000256" key="5">
    <source>
        <dbReference type="ARBA" id="ARBA00023125"/>
    </source>
</evidence>
<dbReference type="GO" id="GO:0032993">
    <property type="term" value="C:protein-DNA complex"/>
    <property type="evidence" value="ECO:0007669"/>
    <property type="project" value="TreeGrafter"/>
</dbReference>
<dbReference type="GO" id="GO:0000156">
    <property type="term" value="F:phosphorelay response regulator activity"/>
    <property type="evidence" value="ECO:0007669"/>
    <property type="project" value="TreeGrafter"/>
</dbReference>
<evidence type="ECO:0000256" key="8">
    <source>
        <dbReference type="PROSITE-ProRule" id="PRU00169"/>
    </source>
</evidence>
<dbReference type="GO" id="GO:0006355">
    <property type="term" value="P:regulation of DNA-templated transcription"/>
    <property type="evidence" value="ECO:0007669"/>
    <property type="project" value="InterPro"/>
</dbReference>
<dbReference type="FunFam" id="1.10.10.10:FF:000018">
    <property type="entry name" value="DNA-binding response regulator ResD"/>
    <property type="match status" value="1"/>
</dbReference>
<evidence type="ECO:0000313" key="13">
    <source>
        <dbReference type="Proteomes" id="UP000247523"/>
    </source>
</evidence>
<feature type="modified residue" description="4-aspartylphosphate" evidence="8">
    <location>
        <position position="57"/>
    </location>
</feature>
<dbReference type="SUPFAM" id="SSF46894">
    <property type="entry name" value="C-terminal effector domain of the bipartite response regulators"/>
    <property type="match status" value="1"/>
</dbReference>
<keyword evidence="6" id="KW-0804">Transcription</keyword>
<dbReference type="CDD" id="cd00383">
    <property type="entry name" value="trans_reg_C"/>
    <property type="match status" value="1"/>
</dbReference>
<dbReference type="EMBL" id="QICS01000001">
    <property type="protein sequence ID" value="PXV95515.1"/>
    <property type="molecule type" value="Genomic_DNA"/>
</dbReference>
<dbReference type="RefSeq" id="WP_110290002.1">
    <property type="nucleotide sequence ID" value="NZ_QICS01000001.1"/>
</dbReference>
<dbReference type="InterPro" id="IPR039420">
    <property type="entry name" value="WalR-like"/>
</dbReference>
<reference evidence="12 13" key="1">
    <citation type="submission" date="2018-05" db="EMBL/GenBank/DDBJ databases">
        <title>Genomic Encyclopedia of Type Strains, Phase IV (KMG-IV): sequencing the most valuable type-strain genomes for metagenomic binning, comparative biology and taxonomic classification.</title>
        <authorList>
            <person name="Goeker M."/>
        </authorList>
    </citation>
    <scope>NUCLEOTIDE SEQUENCE [LARGE SCALE GENOMIC DNA]</scope>
    <source>
        <strain evidence="12 13">DSM 28816</strain>
    </source>
</reference>
<dbReference type="SMART" id="SM00448">
    <property type="entry name" value="REC"/>
    <property type="match status" value="1"/>
</dbReference>
<dbReference type="InterPro" id="IPR016032">
    <property type="entry name" value="Sig_transdc_resp-reg_C-effctor"/>
</dbReference>
<evidence type="ECO:0000256" key="3">
    <source>
        <dbReference type="ARBA" id="ARBA00023012"/>
    </source>
</evidence>
<evidence type="ECO:0000256" key="1">
    <source>
        <dbReference type="ARBA" id="ARBA00018672"/>
    </source>
</evidence>
<dbReference type="AlphaFoldDB" id="A0A318ERA4"/>
<dbReference type="FunFam" id="3.40.50.2300:FF:000001">
    <property type="entry name" value="DNA-binding response regulator PhoB"/>
    <property type="match status" value="1"/>
</dbReference>
<dbReference type="PANTHER" id="PTHR48111">
    <property type="entry name" value="REGULATOR OF RPOS"/>
    <property type="match status" value="1"/>
</dbReference>
<dbReference type="Gene3D" id="6.10.250.690">
    <property type="match status" value="1"/>
</dbReference>
<dbReference type="SMART" id="SM00862">
    <property type="entry name" value="Trans_reg_C"/>
    <property type="match status" value="1"/>
</dbReference>
<organism evidence="12 13">
    <name type="scientific">Lachnotalea glycerini</name>
    <dbReference type="NCBI Taxonomy" id="1763509"/>
    <lineage>
        <taxon>Bacteria</taxon>
        <taxon>Bacillati</taxon>
        <taxon>Bacillota</taxon>
        <taxon>Clostridia</taxon>
        <taxon>Lachnospirales</taxon>
        <taxon>Lachnospiraceae</taxon>
        <taxon>Lachnotalea</taxon>
    </lineage>
</organism>
<evidence type="ECO:0000256" key="7">
    <source>
        <dbReference type="ARBA" id="ARBA00024867"/>
    </source>
</evidence>
<comment type="caution">
    <text evidence="12">The sequence shown here is derived from an EMBL/GenBank/DDBJ whole genome shotgun (WGS) entry which is preliminary data.</text>
</comment>
<evidence type="ECO:0000259" key="10">
    <source>
        <dbReference type="PROSITE" id="PS50110"/>
    </source>
</evidence>
<proteinExistence type="predicted"/>
<dbReference type="InterPro" id="IPR001789">
    <property type="entry name" value="Sig_transdc_resp-reg_receiver"/>
</dbReference>
<keyword evidence="4" id="KW-0805">Transcription regulation</keyword>
<dbReference type="GO" id="GO:0000976">
    <property type="term" value="F:transcription cis-regulatory region binding"/>
    <property type="evidence" value="ECO:0007669"/>
    <property type="project" value="TreeGrafter"/>
</dbReference>
<evidence type="ECO:0000256" key="6">
    <source>
        <dbReference type="ARBA" id="ARBA00023163"/>
    </source>
</evidence>
<dbReference type="PANTHER" id="PTHR48111:SF73">
    <property type="entry name" value="ALKALINE PHOSPHATASE SYNTHESIS TRANSCRIPTIONAL REGULATORY PROTEIN PHOP"/>
    <property type="match status" value="1"/>
</dbReference>
<evidence type="ECO:0000256" key="2">
    <source>
        <dbReference type="ARBA" id="ARBA00022553"/>
    </source>
</evidence>
<dbReference type="InterPro" id="IPR001867">
    <property type="entry name" value="OmpR/PhoB-type_DNA-bd"/>
</dbReference>
<dbReference type="Gene3D" id="1.10.10.10">
    <property type="entry name" value="Winged helix-like DNA-binding domain superfamily/Winged helix DNA-binding domain"/>
    <property type="match status" value="1"/>
</dbReference>
<dbReference type="Proteomes" id="UP000247523">
    <property type="component" value="Unassembled WGS sequence"/>
</dbReference>
<feature type="domain" description="OmpR/PhoB-type" evidence="11">
    <location>
        <begin position="134"/>
        <end position="233"/>
    </location>
</feature>
<dbReference type="InterPro" id="IPR011006">
    <property type="entry name" value="CheY-like_superfamily"/>
</dbReference>
<evidence type="ECO:0000256" key="9">
    <source>
        <dbReference type="PROSITE-ProRule" id="PRU01091"/>
    </source>
</evidence>
<protein>
    <recommendedName>
        <fullName evidence="1">Stage 0 sporulation protein A homolog</fullName>
    </recommendedName>
</protein>
<keyword evidence="5 9" id="KW-0238">DNA-binding</keyword>
<keyword evidence="2 8" id="KW-0597">Phosphoprotein</keyword>
<dbReference type="Pfam" id="PF00486">
    <property type="entry name" value="Trans_reg_C"/>
    <property type="match status" value="1"/>
</dbReference>
<accession>A0A318ERA4</accession>
<dbReference type="Pfam" id="PF00072">
    <property type="entry name" value="Response_reg"/>
    <property type="match status" value="1"/>
</dbReference>
<feature type="DNA-binding region" description="OmpR/PhoB-type" evidence="9">
    <location>
        <begin position="134"/>
        <end position="233"/>
    </location>
</feature>
<keyword evidence="3" id="KW-0902">Two-component regulatory system</keyword>
<comment type="function">
    <text evidence="7">May play the central regulatory role in sporulation. It may be an element of the effector pathway responsible for the activation of sporulation genes in response to nutritional stress. Spo0A may act in concert with spo0H (a sigma factor) to control the expression of some genes that are critical to the sporulation process.</text>
</comment>